<dbReference type="AlphaFoldDB" id="A0A1L8CVN0"/>
<evidence type="ECO:0000256" key="1">
    <source>
        <dbReference type="ARBA" id="ARBA00004167"/>
    </source>
</evidence>
<proteinExistence type="predicted"/>
<dbReference type="Pfam" id="PF08334">
    <property type="entry name" value="T2SSG"/>
    <property type="match status" value="1"/>
</dbReference>
<dbReference type="STRING" id="870242.cpu_14720"/>
<keyword evidence="2" id="KW-0488">Methylation</keyword>
<accession>A0A1L8CVN0</accession>
<dbReference type="PRINTS" id="PR00813">
    <property type="entry name" value="BCTERIALGSPG"/>
</dbReference>
<gene>
    <name evidence="8" type="ORF">cpu_14720</name>
</gene>
<evidence type="ECO:0000256" key="6">
    <source>
        <dbReference type="SAM" id="Phobius"/>
    </source>
</evidence>
<organism evidence="8 9">
    <name type="scientific">Carboxydothermus pertinax</name>
    <dbReference type="NCBI Taxonomy" id="870242"/>
    <lineage>
        <taxon>Bacteria</taxon>
        <taxon>Bacillati</taxon>
        <taxon>Bacillota</taxon>
        <taxon>Clostridia</taxon>
        <taxon>Thermoanaerobacterales</taxon>
        <taxon>Thermoanaerobacteraceae</taxon>
        <taxon>Carboxydothermus</taxon>
    </lineage>
</organism>
<dbReference type="InterPro" id="IPR013545">
    <property type="entry name" value="T2SS_protein-GspG_C"/>
</dbReference>
<dbReference type="GO" id="GO:0015627">
    <property type="term" value="C:type II protein secretion system complex"/>
    <property type="evidence" value="ECO:0007669"/>
    <property type="project" value="InterPro"/>
</dbReference>
<dbReference type="RefSeq" id="WP_075859417.1">
    <property type="nucleotide sequence ID" value="NZ_BDJK01000023.1"/>
</dbReference>
<dbReference type="EMBL" id="BDJK01000023">
    <property type="protein sequence ID" value="GAV22962.1"/>
    <property type="molecule type" value="Genomic_DNA"/>
</dbReference>
<dbReference type="NCBIfam" id="TIGR02532">
    <property type="entry name" value="IV_pilin_GFxxxE"/>
    <property type="match status" value="1"/>
</dbReference>
<keyword evidence="9" id="KW-1185">Reference proteome</keyword>
<evidence type="ECO:0000313" key="8">
    <source>
        <dbReference type="EMBL" id="GAV22962.1"/>
    </source>
</evidence>
<keyword evidence="4 6" id="KW-1133">Transmembrane helix</keyword>
<protein>
    <submittedName>
        <fullName evidence="8">Prepilin-type N-terminal cleavage/methylation domain-containing protein</fullName>
    </submittedName>
</protein>
<dbReference type="PROSITE" id="PS00409">
    <property type="entry name" value="PROKAR_NTER_METHYL"/>
    <property type="match status" value="1"/>
</dbReference>
<evidence type="ECO:0000313" key="9">
    <source>
        <dbReference type="Proteomes" id="UP000187485"/>
    </source>
</evidence>
<reference evidence="9" key="1">
    <citation type="submission" date="2016-12" db="EMBL/GenBank/DDBJ databases">
        <title>Draft Genome Sequences od Carboxydothermus pertinax and islandicus, Hydrogenogenic Carboxydotrophic Bacteria.</title>
        <authorList>
            <person name="Fukuyama Y."/>
            <person name="Ohmae K."/>
            <person name="Yoneda Y."/>
            <person name="Yoshida T."/>
            <person name="Sako Y."/>
        </authorList>
    </citation>
    <scope>NUCLEOTIDE SEQUENCE [LARGE SCALE GENOMIC DNA]</scope>
    <source>
        <strain evidence="9">Ug1</strain>
    </source>
</reference>
<evidence type="ECO:0000256" key="5">
    <source>
        <dbReference type="ARBA" id="ARBA00023136"/>
    </source>
</evidence>
<name>A0A1L8CVN0_9THEO</name>
<evidence type="ECO:0000259" key="7">
    <source>
        <dbReference type="Pfam" id="PF08334"/>
    </source>
</evidence>
<dbReference type="InterPro" id="IPR012902">
    <property type="entry name" value="N_methyl_site"/>
</dbReference>
<feature type="domain" description="Type II secretion system protein GspG C-terminal" evidence="7">
    <location>
        <begin position="37"/>
        <end position="127"/>
    </location>
</feature>
<sequence>MLNFRRIIKSQKGFTLVELMVVVIIIGILAAIALPNFYKQADKAKVGRAKAELAQIRSALVVYKSEKNDLPDEGTDFQNLLSDSGFNSQLTDPWGKQYYYRKSGAGGSALFAVYSYGSDGIAGGNDDVIANVYGVFSGKNANNTNPDIFNINQ</sequence>
<evidence type="ECO:0000256" key="3">
    <source>
        <dbReference type="ARBA" id="ARBA00022692"/>
    </source>
</evidence>
<feature type="transmembrane region" description="Helical" evidence="6">
    <location>
        <begin position="20"/>
        <end position="38"/>
    </location>
</feature>
<dbReference type="Gene3D" id="3.30.700.10">
    <property type="entry name" value="Glycoprotein, Type 4 Pilin"/>
    <property type="match status" value="1"/>
</dbReference>
<comment type="subcellular location">
    <subcellularLocation>
        <location evidence="1">Membrane</location>
        <topology evidence="1">Single-pass membrane protein</topology>
    </subcellularLocation>
</comment>
<dbReference type="Proteomes" id="UP000187485">
    <property type="component" value="Unassembled WGS sequence"/>
</dbReference>
<evidence type="ECO:0000256" key="2">
    <source>
        <dbReference type="ARBA" id="ARBA00022481"/>
    </source>
</evidence>
<dbReference type="Pfam" id="PF07963">
    <property type="entry name" value="N_methyl"/>
    <property type="match status" value="1"/>
</dbReference>
<evidence type="ECO:0000256" key="4">
    <source>
        <dbReference type="ARBA" id="ARBA00022989"/>
    </source>
</evidence>
<keyword evidence="3 6" id="KW-0812">Transmembrane</keyword>
<comment type="caution">
    <text evidence="8">The sequence shown here is derived from an EMBL/GenBank/DDBJ whole genome shotgun (WGS) entry which is preliminary data.</text>
</comment>
<dbReference type="GO" id="GO:0016020">
    <property type="term" value="C:membrane"/>
    <property type="evidence" value="ECO:0007669"/>
    <property type="project" value="UniProtKB-SubCell"/>
</dbReference>
<dbReference type="GO" id="GO:0015628">
    <property type="term" value="P:protein secretion by the type II secretion system"/>
    <property type="evidence" value="ECO:0007669"/>
    <property type="project" value="InterPro"/>
</dbReference>
<dbReference type="InterPro" id="IPR045584">
    <property type="entry name" value="Pilin-like"/>
</dbReference>
<keyword evidence="5 6" id="KW-0472">Membrane</keyword>
<dbReference type="InterPro" id="IPR000983">
    <property type="entry name" value="Bac_GSPG_pilin"/>
</dbReference>
<dbReference type="PANTHER" id="PTHR30093:SF44">
    <property type="entry name" value="TYPE II SECRETION SYSTEM CORE PROTEIN G"/>
    <property type="match status" value="1"/>
</dbReference>
<dbReference type="SUPFAM" id="SSF54523">
    <property type="entry name" value="Pili subunits"/>
    <property type="match status" value="1"/>
</dbReference>
<dbReference type="PANTHER" id="PTHR30093">
    <property type="entry name" value="GENERAL SECRETION PATHWAY PROTEIN G"/>
    <property type="match status" value="1"/>
</dbReference>